<dbReference type="InterPro" id="IPR036028">
    <property type="entry name" value="SH3-like_dom_sf"/>
</dbReference>
<keyword evidence="1 2" id="KW-0728">SH3 domain</keyword>
<gene>
    <name evidence="4" type="ORF">TELCIR_17665</name>
</gene>
<dbReference type="AlphaFoldDB" id="A0A2G9TS50"/>
<dbReference type="InterPro" id="IPR001452">
    <property type="entry name" value="SH3_domain"/>
</dbReference>
<keyword evidence="5" id="KW-1185">Reference proteome</keyword>
<evidence type="ECO:0000256" key="2">
    <source>
        <dbReference type="PROSITE-ProRule" id="PRU00192"/>
    </source>
</evidence>
<proteinExistence type="predicted"/>
<evidence type="ECO:0000313" key="4">
    <source>
        <dbReference type="EMBL" id="PIO60829.1"/>
    </source>
</evidence>
<dbReference type="GO" id="GO:0097320">
    <property type="term" value="P:plasma membrane tubulation"/>
    <property type="evidence" value="ECO:0007669"/>
    <property type="project" value="TreeGrafter"/>
</dbReference>
<dbReference type="GO" id="GO:0006897">
    <property type="term" value="P:endocytosis"/>
    <property type="evidence" value="ECO:0007669"/>
    <property type="project" value="InterPro"/>
</dbReference>
<dbReference type="PANTHER" id="PTHR47174">
    <property type="entry name" value="BRIDGING INTEGRATOR 3"/>
    <property type="match status" value="1"/>
</dbReference>
<dbReference type="GO" id="GO:0015629">
    <property type="term" value="C:actin cytoskeleton"/>
    <property type="evidence" value="ECO:0007669"/>
    <property type="project" value="TreeGrafter"/>
</dbReference>
<dbReference type="GO" id="GO:0043332">
    <property type="term" value="C:mating projection tip"/>
    <property type="evidence" value="ECO:0007669"/>
    <property type="project" value="TreeGrafter"/>
</dbReference>
<dbReference type="SUPFAM" id="SSF50044">
    <property type="entry name" value="SH3-domain"/>
    <property type="match status" value="1"/>
</dbReference>
<dbReference type="InterPro" id="IPR046982">
    <property type="entry name" value="BIN3/RVS161-like"/>
</dbReference>
<dbReference type="Proteomes" id="UP000230423">
    <property type="component" value="Unassembled WGS sequence"/>
</dbReference>
<reference evidence="4 5" key="1">
    <citation type="submission" date="2015-09" db="EMBL/GenBank/DDBJ databases">
        <title>Draft genome of the parasitic nematode Teladorsagia circumcincta isolate WARC Sus (inbred).</title>
        <authorList>
            <person name="Mitreva M."/>
        </authorList>
    </citation>
    <scope>NUCLEOTIDE SEQUENCE [LARGE SCALE GENOMIC DNA]</scope>
    <source>
        <strain evidence="4 5">S</strain>
    </source>
</reference>
<dbReference type="PANTHER" id="PTHR47174:SF1">
    <property type="entry name" value="REDUCED VIABILITY UPON STARVATION PROTEIN 167"/>
    <property type="match status" value="1"/>
</dbReference>
<dbReference type="Gene3D" id="2.30.30.40">
    <property type="entry name" value="SH3 Domains"/>
    <property type="match status" value="1"/>
</dbReference>
<dbReference type="GO" id="GO:0008289">
    <property type="term" value="F:lipid binding"/>
    <property type="evidence" value="ECO:0007669"/>
    <property type="project" value="TreeGrafter"/>
</dbReference>
<sequence length="101" mass="11173">MPPNVTPSPSLDRIPEESVVKSIVAQTEATPQEASVTVICSCVAQFPWKARNEGDLSFAKGDPIEIIEQQEMKWRGRKADGSVGWFPKSYVKIVSQVSLRI</sequence>
<organism evidence="4 5">
    <name type="scientific">Teladorsagia circumcincta</name>
    <name type="common">Brown stomach worm</name>
    <name type="synonym">Ostertagia circumcincta</name>
    <dbReference type="NCBI Taxonomy" id="45464"/>
    <lineage>
        <taxon>Eukaryota</taxon>
        <taxon>Metazoa</taxon>
        <taxon>Ecdysozoa</taxon>
        <taxon>Nematoda</taxon>
        <taxon>Chromadorea</taxon>
        <taxon>Rhabditida</taxon>
        <taxon>Rhabditina</taxon>
        <taxon>Rhabditomorpha</taxon>
        <taxon>Strongyloidea</taxon>
        <taxon>Trichostrongylidae</taxon>
        <taxon>Teladorsagia</taxon>
    </lineage>
</organism>
<name>A0A2G9TS50_TELCI</name>
<evidence type="ECO:0000259" key="3">
    <source>
        <dbReference type="PROSITE" id="PS50002"/>
    </source>
</evidence>
<protein>
    <submittedName>
        <fullName evidence="4">SH3 domain protein</fullName>
    </submittedName>
</protein>
<accession>A0A2G9TS50</accession>
<evidence type="ECO:0000313" key="5">
    <source>
        <dbReference type="Proteomes" id="UP000230423"/>
    </source>
</evidence>
<feature type="domain" description="SH3" evidence="3">
    <location>
        <begin position="37"/>
        <end position="96"/>
    </location>
</feature>
<evidence type="ECO:0000256" key="1">
    <source>
        <dbReference type="ARBA" id="ARBA00022443"/>
    </source>
</evidence>
<dbReference type="GO" id="GO:1990528">
    <property type="term" value="C:Rvs161p-Rvs167p complex"/>
    <property type="evidence" value="ECO:0007669"/>
    <property type="project" value="TreeGrafter"/>
</dbReference>
<dbReference type="GO" id="GO:0051666">
    <property type="term" value="P:actin cortical patch localization"/>
    <property type="evidence" value="ECO:0007669"/>
    <property type="project" value="InterPro"/>
</dbReference>
<dbReference type="EMBL" id="KZ354705">
    <property type="protein sequence ID" value="PIO60829.1"/>
    <property type="molecule type" value="Genomic_DNA"/>
</dbReference>
<dbReference type="OrthoDB" id="2015333at2759"/>
<dbReference type="PRINTS" id="PR00452">
    <property type="entry name" value="SH3DOMAIN"/>
</dbReference>
<dbReference type="GO" id="GO:0031097">
    <property type="term" value="C:medial cortex"/>
    <property type="evidence" value="ECO:0007669"/>
    <property type="project" value="TreeGrafter"/>
</dbReference>
<dbReference type="Pfam" id="PF00018">
    <property type="entry name" value="SH3_1"/>
    <property type="match status" value="1"/>
</dbReference>
<dbReference type="CDD" id="cd11837">
    <property type="entry name" value="SH3_Intersectin_2"/>
    <property type="match status" value="1"/>
</dbReference>
<dbReference type="PROSITE" id="PS50002">
    <property type="entry name" value="SH3"/>
    <property type="match status" value="1"/>
</dbReference>
<dbReference type="SMART" id="SM00326">
    <property type="entry name" value="SH3"/>
    <property type="match status" value="1"/>
</dbReference>